<dbReference type="PANTHER" id="PTHR22550">
    <property type="entry name" value="SPORE GERMINATION PROTEIN"/>
    <property type="match status" value="1"/>
</dbReference>
<accession>A0A918KRW7</accession>
<evidence type="ECO:0000313" key="2">
    <source>
        <dbReference type="EMBL" id="GGX73585.1"/>
    </source>
</evidence>
<protein>
    <recommendedName>
        <fullName evidence="1">VWFA domain-containing protein</fullName>
    </recommendedName>
</protein>
<dbReference type="PANTHER" id="PTHR22550:SF18">
    <property type="entry name" value="VWFA DOMAIN-CONTAINING PROTEIN"/>
    <property type="match status" value="1"/>
</dbReference>
<dbReference type="RefSeq" id="WP_189613307.1">
    <property type="nucleotide sequence ID" value="NZ_BMXR01000017.1"/>
</dbReference>
<proteinExistence type="predicted"/>
<evidence type="ECO:0000313" key="3">
    <source>
        <dbReference type="Proteomes" id="UP000626148"/>
    </source>
</evidence>
<dbReference type="PROSITE" id="PS50234">
    <property type="entry name" value="VWFA"/>
    <property type="match status" value="1"/>
</dbReference>
<dbReference type="Gene3D" id="3.40.50.410">
    <property type="entry name" value="von Willebrand factor, type A domain"/>
    <property type="match status" value="1"/>
</dbReference>
<dbReference type="InterPro" id="IPR036465">
    <property type="entry name" value="vWFA_dom_sf"/>
</dbReference>
<dbReference type="Pfam" id="PF00092">
    <property type="entry name" value="VWA"/>
    <property type="match status" value="1"/>
</dbReference>
<name>A0A918KRW7_9GAMM</name>
<feature type="domain" description="VWFA" evidence="1">
    <location>
        <begin position="87"/>
        <end position="276"/>
    </location>
</feature>
<dbReference type="EMBL" id="BMXR01000017">
    <property type="protein sequence ID" value="GGX73585.1"/>
    <property type="molecule type" value="Genomic_DNA"/>
</dbReference>
<comment type="caution">
    <text evidence="2">The sequence shown here is derived from an EMBL/GenBank/DDBJ whole genome shotgun (WGS) entry which is preliminary data.</text>
</comment>
<organism evidence="2 3">
    <name type="scientific">Saccharospirillum salsuginis</name>
    <dbReference type="NCBI Taxonomy" id="418750"/>
    <lineage>
        <taxon>Bacteria</taxon>
        <taxon>Pseudomonadati</taxon>
        <taxon>Pseudomonadota</taxon>
        <taxon>Gammaproteobacteria</taxon>
        <taxon>Oceanospirillales</taxon>
        <taxon>Saccharospirillaceae</taxon>
        <taxon>Saccharospirillum</taxon>
    </lineage>
</organism>
<sequence>MSLAWPWIFVLLPLPWLIWRFAPGTSRRDPLEHPYLASWVQREGRAPASSGRQRGVWLWLVWALLLVALARPQTVGEPIMPEQPGRSLMLVVDMSRSMLEEDMTWQGRYITRYQAVQNVVGDFVRQRQGDALGLVVFGDFADIQAPLTPDIEAVRELLLDLIPGMAGNGTAIGDGLGLAVKRLRDVSVPDKVIVLLSDGENNAGRLTPAEAAKAAAASDIRVHAIGFGGEPRIGLFGTRSGDGVDERALRNLAEQTGGQYFRARSTDELEAVYERIDELEPSALDGPEHRLAREWFWVPTALALGLLALGRLWPGREVAA</sequence>
<dbReference type="InterPro" id="IPR002035">
    <property type="entry name" value="VWF_A"/>
</dbReference>
<dbReference type="InterPro" id="IPR050768">
    <property type="entry name" value="UPF0353/GerABKA_families"/>
</dbReference>
<dbReference type="SMART" id="SM00327">
    <property type="entry name" value="VWA"/>
    <property type="match status" value="1"/>
</dbReference>
<evidence type="ECO:0000259" key="1">
    <source>
        <dbReference type="PROSITE" id="PS50234"/>
    </source>
</evidence>
<reference evidence="2" key="2">
    <citation type="submission" date="2020-09" db="EMBL/GenBank/DDBJ databases">
        <authorList>
            <person name="Sun Q."/>
            <person name="Kim S."/>
        </authorList>
    </citation>
    <scope>NUCLEOTIDE SEQUENCE</scope>
    <source>
        <strain evidence="2">KCTC 22169</strain>
    </source>
</reference>
<keyword evidence="3" id="KW-1185">Reference proteome</keyword>
<dbReference type="SUPFAM" id="SSF53300">
    <property type="entry name" value="vWA-like"/>
    <property type="match status" value="1"/>
</dbReference>
<reference evidence="2" key="1">
    <citation type="journal article" date="2014" name="Int. J. Syst. Evol. Microbiol.">
        <title>Complete genome sequence of Corynebacterium casei LMG S-19264T (=DSM 44701T), isolated from a smear-ripened cheese.</title>
        <authorList>
            <consortium name="US DOE Joint Genome Institute (JGI-PGF)"/>
            <person name="Walter F."/>
            <person name="Albersmeier A."/>
            <person name="Kalinowski J."/>
            <person name="Ruckert C."/>
        </authorList>
    </citation>
    <scope>NUCLEOTIDE SEQUENCE</scope>
    <source>
        <strain evidence="2">KCTC 22169</strain>
    </source>
</reference>
<dbReference type="AlphaFoldDB" id="A0A918KRW7"/>
<gene>
    <name evidence="2" type="ORF">GCM10007392_46310</name>
</gene>
<dbReference type="Proteomes" id="UP000626148">
    <property type="component" value="Unassembled WGS sequence"/>
</dbReference>